<accession>A0A4S2KQ54</accession>
<keyword evidence="6" id="KW-1185">Reference proteome</keyword>
<feature type="repeat" description="ANK" evidence="3">
    <location>
        <begin position="947"/>
        <end position="986"/>
    </location>
</feature>
<keyword evidence="2 3" id="KW-0040">ANK repeat</keyword>
<feature type="compositionally biased region" description="Low complexity" evidence="4">
    <location>
        <begin position="126"/>
        <end position="141"/>
    </location>
</feature>
<dbReference type="PANTHER" id="PTHR24126">
    <property type="entry name" value="ANKYRIN REPEAT, PH AND SEC7 DOMAIN CONTAINING PROTEIN SECG-RELATED"/>
    <property type="match status" value="1"/>
</dbReference>
<dbReference type="AlphaFoldDB" id="A0A4S2KQ54"/>
<evidence type="ECO:0000256" key="3">
    <source>
        <dbReference type="PROSITE-ProRule" id="PRU00023"/>
    </source>
</evidence>
<feature type="region of interest" description="Disordered" evidence="4">
    <location>
        <begin position="348"/>
        <end position="367"/>
    </location>
</feature>
<name>A0A4S2KQ54_9HYME</name>
<evidence type="ECO:0000256" key="2">
    <source>
        <dbReference type="ARBA" id="ARBA00023043"/>
    </source>
</evidence>
<organism evidence="5 6">
    <name type="scientific">Temnothorax longispinosus</name>
    <dbReference type="NCBI Taxonomy" id="300112"/>
    <lineage>
        <taxon>Eukaryota</taxon>
        <taxon>Metazoa</taxon>
        <taxon>Ecdysozoa</taxon>
        <taxon>Arthropoda</taxon>
        <taxon>Hexapoda</taxon>
        <taxon>Insecta</taxon>
        <taxon>Pterygota</taxon>
        <taxon>Neoptera</taxon>
        <taxon>Endopterygota</taxon>
        <taxon>Hymenoptera</taxon>
        <taxon>Apocrita</taxon>
        <taxon>Aculeata</taxon>
        <taxon>Formicoidea</taxon>
        <taxon>Formicidae</taxon>
        <taxon>Myrmicinae</taxon>
        <taxon>Temnothorax</taxon>
    </lineage>
</organism>
<feature type="region of interest" description="Disordered" evidence="4">
    <location>
        <begin position="105"/>
        <end position="205"/>
    </location>
</feature>
<feature type="region of interest" description="Disordered" evidence="4">
    <location>
        <begin position="27"/>
        <end position="56"/>
    </location>
</feature>
<dbReference type="PROSITE" id="PS50088">
    <property type="entry name" value="ANK_REPEAT"/>
    <property type="match status" value="2"/>
</dbReference>
<dbReference type="PROSITE" id="PS50297">
    <property type="entry name" value="ANK_REP_REGION"/>
    <property type="match status" value="1"/>
</dbReference>
<feature type="compositionally biased region" description="Low complexity" evidence="4">
    <location>
        <begin position="402"/>
        <end position="422"/>
    </location>
</feature>
<gene>
    <name evidence="5" type="ORF">DBV15_10142</name>
</gene>
<evidence type="ECO:0000313" key="6">
    <source>
        <dbReference type="Proteomes" id="UP000310200"/>
    </source>
</evidence>
<evidence type="ECO:0000313" key="5">
    <source>
        <dbReference type="EMBL" id="TGZ51941.1"/>
    </source>
</evidence>
<protein>
    <submittedName>
        <fullName evidence="5">NF-kappa-B inhibitor zeta</fullName>
    </submittedName>
</protein>
<dbReference type="Gene3D" id="1.25.40.20">
    <property type="entry name" value="Ankyrin repeat-containing domain"/>
    <property type="match status" value="1"/>
</dbReference>
<feature type="compositionally biased region" description="Acidic residues" evidence="4">
    <location>
        <begin position="30"/>
        <end position="41"/>
    </location>
</feature>
<dbReference type="STRING" id="300112.A0A4S2KQ54"/>
<dbReference type="SUPFAM" id="SSF48403">
    <property type="entry name" value="Ankyrin repeat"/>
    <property type="match status" value="1"/>
</dbReference>
<dbReference type="SMART" id="SM00248">
    <property type="entry name" value="ANK"/>
    <property type="match status" value="5"/>
</dbReference>
<dbReference type="Pfam" id="PF12796">
    <property type="entry name" value="Ank_2"/>
    <property type="match status" value="1"/>
</dbReference>
<sequence length="1011" mass="110917">MANSAQITSIRIALRLQRVTIPDCSSVSSLEEDYGSTESEDMSISPDTSCRSSADADKNFNLDKDFREKLTKDIIEKFENLQLAINKDTNKNVGIDKTRRISSEKVDNTEYRGSCKSQTGHRANNEDINNNKNNVTAKNNKSWLPLNIRDDTGDKKRRSLYDNNSLNDDSETEQAERQEEHEDSDDSDLIERGPIKPNNVQSPREHPYSMISWLSRENNDALDYDKTAEQILRIKDYSEKLNPCLDQLSDSSRNQASIGAMGLAMNISWTGENNNDIFHNGDLGNDTAALPSIVVDEGEDLMDILSRSDLQAARVLSDSGSHSIPSPGAKTWSDSPASSYNYVISRSNSRASSRAQSPGSATNLESPQMHVNVIGSPLGSPQVVRLTRRLLLQVASSYRVPRALSSSSSSNQSYSDVSSPSNYQTPLNYQNEEQLGESLSGWKGVYDSSGSSTVTIVNSSDTIDLLQLVEQVIEEDKQSKTLKEPQVASNAPSFSSAYNDQRVSVRTLRSDLNPASRECPASGMRSDKLEACLGVLNANSIQVGGLPIDGSLVSVYASKGSTGGCAIVNRAVNGHLADIEPRYYEPNVKNGGQVNIVPQHDANTLHEIGLANETSAKTSEQNLRASQEKYTMFHAAGGEKRYDQSPSMFVPSDYEIPTMVSSFVSSHPQSTTFARIRVIRNVVNDPICFGRNSNRDIIPWPSLNLPSVRASERLKEGLRPKEVERAMSNLLKKSIEELAATDEDGDTALMCLVGNPEELKKKKAYLVPLVERLGNLPGALSMVNNRNEDALYLAAMNCPKMPYVTGYLAAAMLQKGIDINQKLYHMRGDTLIHSVAARGDSHGEILAELLALKTVQGKPVFDLLRRNNDGRTALHVAVESHDPTGRGVKSLATTRLLLQNGANILVKENKCGDTALHMAASLSCDPALVKVLLCKATSNVVNDINYMYNTPLHMAASVSNTVNLEKQKEVCRLLIQAGGQTNIVNRQGKTPLALVSPERKEAIKRIFHKKV</sequence>
<reference evidence="5 6" key="1">
    <citation type="journal article" date="2019" name="Philos. Trans. R. Soc. Lond., B, Biol. Sci.">
        <title>Ant behaviour and brain gene expression of defending hosts depend on the ecological success of the intruding social parasite.</title>
        <authorList>
            <person name="Kaur R."/>
            <person name="Stoldt M."/>
            <person name="Jongepier E."/>
            <person name="Feldmeyer B."/>
            <person name="Menzel F."/>
            <person name="Bornberg-Bauer E."/>
            <person name="Foitzik S."/>
        </authorList>
    </citation>
    <scope>NUCLEOTIDE SEQUENCE [LARGE SCALE GENOMIC DNA]</scope>
    <source>
        <tissue evidence="5">Whole body</tissue>
    </source>
</reference>
<feature type="repeat" description="ANK" evidence="3">
    <location>
        <begin position="869"/>
        <end position="909"/>
    </location>
</feature>
<keyword evidence="1" id="KW-0677">Repeat</keyword>
<dbReference type="InterPro" id="IPR002110">
    <property type="entry name" value="Ankyrin_rpt"/>
</dbReference>
<dbReference type="Proteomes" id="UP000310200">
    <property type="component" value="Unassembled WGS sequence"/>
</dbReference>
<proteinExistence type="predicted"/>
<evidence type="ECO:0000256" key="4">
    <source>
        <dbReference type="SAM" id="MobiDB-lite"/>
    </source>
</evidence>
<comment type="caution">
    <text evidence="5">The sequence shown here is derived from an EMBL/GenBank/DDBJ whole genome shotgun (WGS) entry which is preliminary data.</text>
</comment>
<dbReference type="Pfam" id="PF00023">
    <property type="entry name" value="Ank"/>
    <property type="match status" value="1"/>
</dbReference>
<evidence type="ECO:0000256" key="1">
    <source>
        <dbReference type="ARBA" id="ARBA00022737"/>
    </source>
</evidence>
<dbReference type="InterPro" id="IPR036770">
    <property type="entry name" value="Ankyrin_rpt-contain_sf"/>
</dbReference>
<feature type="region of interest" description="Disordered" evidence="4">
    <location>
        <begin position="402"/>
        <end position="427"/>
    </location>
</feature>
<dbReference type="EMBL" id="QBLH01001411">
    <property type="protein sequence ID" value="TGZ51941.1"/>
    <property type="molecule type" value="Genomic_DNA"/>
</dbReference>
<feature type="compositionally biased region" description="Low complexity" evidence="4">
    <location>
        <begin position="348"/>
        <end position="357"/>
    </location>
</feature>